<dbReference type="Proteomes" id="UP001284601">
    <property type="component" value="Unassembled WGS sequence"/>
</dbReference>
<feature type="domain" description="Amidohydrolase 3" evidence="1">
    <location>
        <begin position="70"/>
        <end position="552"/>
    </location>
</feature>
<dbReference type="Pfam" id="PF07969">
    <property type="entry name" value="Amidohydro_3"/>
    <property type="match status" value="1"/>
</dbReference>
<protein>
    <submittedName>
        <fullName evidence="2">Amidohydrolase family protein</fullName>
    </submittedName>
</protein>
<dbReference type="Gene3D" id="2.30.40.10">
    <property type="entry name" value="Urease, subunit C, domain 1"/>
    <property type="match status" value="1"/>
</dbReference>
<comment type="caution">
    <text evidence="2">The sequence shown here is derived from an EMBL/GenBank/DDBJ whole genome shotgun (WGS) entry which is preliminary data.</text>
</comment>
<dbReference type="InterPro" id="IPR011059">
    <property type="entry name" value="Metal-dep_hydrolase_composite"/>
</dbReference>
<evidence type="ECO:0000313" key="2">
    <source>
        <dbReference type="EMBL" id="MDW5596998.1"/>
    </source>
</evidence>
<dbReference type="RefSeq" id="WP_318599433.1">
    <property type="nucleotide sequence ID" value="NZ_JAWSTH010000071.1"/>
</dbReference>
<sequence>MTGAELSAGSAGARARSRGRAFADRAIVGARIRTLDPARPFAEAVALRGGTIVAVGDEAEVRAHCDGATELIDGRGSTVVPGLVDAHMHPLWAAEFAQGAELAGSGALAELGARLRRERAARGGDPHAVVRGWGAEYALFAAGGLDGALLEGLAGGPALITFFDCHTHLATPSVLARAGIRGAEPFADNSQIVCRDDGRPTGELREFEAYDRVAASLPQLPPGEAQERIAATFARMAAAGLTGAHAMDGSAATLDVLRELEAAERLTARLVVPVWVKPGMDDDELEALLALREQHGRLWRGGVAKFFIDGVVETGTSWLEEPDSSGEGRLPLWEDPQRYADTVARFAAAGFQCVTHAIGDRAVRCALDAYRAAGAAPGVRHRIEHAESLPDGHLARIVAEDVILSMQPIHLQWRRPDGSDDWARRLGPARTGRAFRFGDALAAGAVVALGSDWPIADFDPLRGMAWARLRREPGRPERAAVEPGQVLDAEAALAGYTTAAAAAVGEQRLSGRIAPGMRADLTLLDGDPVSVPADELPGVAVRATIVDGRTVHAA</sequence>
<accession>A0ABU4HUT2</accession>
<evidence type="ECO:0000313" key="3">
    <source>
        <dbReference type="Proteomes" id="UP001284601"/>
    </source>
</evidence>
<keyword evidence="3" id="KW-1185">Reference proteome</keyword>
<dbReference type="PANTHER" id="PTHR22642:SF2">
    <property type="entry name" value="PROTEIN LONG AFTER FAR-RED 3"/>
    <property type="match status" value="1"/>
</dbReference>
<dbReference type="Gene3D" id="3.20.20.140">
    <property type="entry name" value="Metal-dependent hydrolases"/>
    <property type="match status" value="1"/>
</dbReference>
<gene>
    <name evidence="2" type="ORF">R7226_21805</name>
</gene>
<proteinExistence type="predicted"/>
<dbReference type="SUPFAM" id="SSF51338">
    <property type="entry name" value="Composite domain of metallo-dependent hydrolases"/>
    <property type="match status" value="1"/>
</dbReference>
<dbReference type="InterPro" id="IPR013108">
    <property type="entry name" value="Amidohydro_3"/>
</dbReference>
<dbReference type="EMBL" id="JAWSTH010000071">
    <property type="protein sequence ID" value="MDW5596998.1"/>
    <property type="molecule type" value="Genomic_DNA"/>
</dbReference>
<name>A0ABU4HUT2_9ACTN</name>
<dbReference type="InterPro" id="IPR032466">
    <property type="entry name" value="Metal_Hydrolase"/>
</dbReference>
<organism evidence="2 3">
    <name type="scientific">Conexibacter stalactiti</name>
    <dbReference type="NCBI Taxonomy" id="1940611"/>
    <lineage>
        <taxon>Bacteria</taxon>
        <taxon>Bacillati</taxon>
        <taxon>Actinomycetota</taxon>
        <taxon>Thermoleophilia</taxon>
        <taxon>Solirubrobacterales</taxon>
        <taxon>Conexibacteraceae</taxon>
        <taxon>Conexibacter</taxon>
    </lineage>
</organism>
<dbReference type="PANTHER" id="PTHR22642">
    <property type="entry name" value="IMIDAZOLONEPROPIONASE"/>
    <property type="match status" value="1"/>
</dbReference>
<dbReference type="Gene3D" id="3.10.310.70">
    <property type="match status" value="1"/>
</dbReference>
<reference evidence="3" key="1">
    <citation type="submission" date="2023-07" db="EMBL/GenBank/DDBJ databases">
        <title>Conexibacter stalactiti sp. nov., isolated from stalactites in a lava cave and emended description of the genus Conexibacter.</title>
        <authorList>
            <person name="Lee S.D."/>
        </authorList>
    </citation>
    <scope>NUCLEOTIDE SEQUENCE [LARGE SCALE GENOMIC DNA]</scope>
    <source>
        <strain evidence="3">KCTC 39840</strain>
    </source>
</reference>
<dbReference type="SUPFAM" id="SSF51556">
    <property type="entry name" value="Metallo-dependent hydrolases"/>
    <property type="match status" value="1"/>
</dbReference>
<reference evidence="2 3" key="2">
    <citation type="submission" date="2023-10" db="EMBL/GenBank/DDBJ databases">
        <authorList>
            <person name="Han X.F."/>
        </authorList>
    </citation>
    <scope>NUCLEOTIDE SEQUENCE [LARGE SCALE GENOMIC DNA]</scope>
    <source>
        <strain evidence="2 3">KCTC 39840</strain>
    </source>
</reference>
<evidence type="ECO:0000259" key="1">
    <source>
        <dbReference type="Pfam" id="PF07969"/>
    </source>
</evidence>